<dbReference type="SMART" id="SM00478">
    <property type="entry name" value="ENDO3c"/>
    <property type="match status" value="1"/>
</dbReference>
<comment type="similarity">
    <text evidence="1">Belongs to the type-1 OGG1 family.</text>
</comment>
<evidence type="ECO:0000313" key="6">
    <source>
        <dbReference type="Proteomes" id="UP001162734"/>
    </source>
</evidence>
<reference evidence="6" key="1">
    <citation type="journal article" date="2022" name="Int. J. Syst. Evol. Microbiol.">
        <title>Anaeromyxobacter oryzae sp. nov., Anaeromyxobacter diazotrophicus sp. nov. and Anaeromyxobacter paludicola sp. nov., isolated from paddy soils.</title>
        <authorList>
            <person name="Itoh H."/>
            <person name="Xu Z."/>
            <person name="Mise K."/>
            <person name="Masuda Y."/>
            <person name="Ushijima N."/>
            <person name="Hayakawa C."/>
            <person name="Shiratori Y."/>
            <person name="Senoo K."/>
        </authorList>
    </citation>
    <scope>NUCLEOTIDE SEQUENCE [LARGE SCALE GENOMIC DNA]</scope>
    <source>
        <strain evidence="6">Red630</strain>
    </source>
</reference>
<dbReference type="RefSeq" id="WP_248345989.1">
    <property type="nucleotide sequence ID" value="NZ_AP025592.1"/>
</dbReference>
<dbReference type="PANTHER" id="PTHR10242:SF4">
    <property type="entry name" value="OS07G0657600 PROTEIN"/>
    <property type="match status" value="1"/>
</dbReference>
<proteinExistence type="inferred from homology"/>
<comment type="catalytic activity">
    <reaction evidence="3">
        <text>2'-deoxyribonucleotide-(2'-deoxyribose 5'-phosphate)-2'-deoxyribonucleotide-DNA = a 3'-end 2'-deoxyribonucleotide-(2,3-dehydro-2,3-deoxyribose 5'-phosphate)-DNA + a 5'-end 5'-phospho-2'-deoxyribonucleoside-DNA + H(+)</text>
        <dbReference type="Rhea" id="RHEA:66592"/>
        <dbReference type="Rhea" id="RHEA-COMP:13180"/>
        <dbReference type="Rhea" id="RHEA-COMP:16897"/>
        <dbReference type="Rhea" id="RHEA-COMP:17067"/>
        <dbReference type="ChEBI" id="CHEBI:15378"/>
        <dbReference type="ChEBI" id="CHEBI:136412"/>
        <dbReference type="ChEBI" id="CHEBI:157695"/>
        <dbReference type="ChEBI" id="CHEBI:167181"/>
        <dbReference type="EC" id="4.2.99.18"/>
    </reaction>
</comment>
<dbReference type="Gene3D" id="1.10.340.30">
    <property type="entry name" value="Hypothetical protein, domain 2"/>
    <property type="match status" value="1"/>
</dbReference>
<feature type="domain" description="HhH-GPD" evidence="4">
    <location>
        <begin position="141"/>
        <end position="306"/>
    </location>
</feature>
<organism evidence="5 6">
    <name type="scientific">Anaeromyxobacter paludicola</name>
    <dbReference type="NCBI Taxonomy" id="2918171"/>
    <lineage>
        <taxon>Bacteria</taxon>
        <taxon>Pseudomonadati</taxon>
        <taxon>Myxococcota</taxon>
        <taxon>Myxococcia</taxon>
        <taxon>Myxococcales</taxon>
        <taxon>Cystobacterineae</taxon>
        <taxon>Anaeromyxobacteraceae</taxon>
        <taxon>Anaeromyxobacter</taxon>
    </lineage>
</organism>
<dbReference type="SUPFAM" id="SSF48150">
    <property type="entry name" value="DNA-glycosylase"/>
    <property type="match status" value="1"/>
</dbReference>
<evidence type="ECO:0000256" key="2">
    <source>
        <dbReference type="ARBA" id="ARBA00012720"/>
    </source>
</evidence>
<keyword evidence="6" id="KW-1185">Reference proteome</keyword>
<sequence length="310" mass="34236">MNTPVPFDLDLTVRSHGFYDLAPWTWDAERRVLARPLLLRPGRAVHAEVAERGGPGGGLAVRLTAEGRLSAAEAAEARRQLSAALALDEDLEPFYALVRSFAAQQAPRRPALPDLRWAAERGAGRMLRSPTVFEDAVKTLCTTNCSWALTRAMTAKLVTEMGEPAPRGGRTFPTPAAMASKGERFYREVVRAGYRAPFLHTLARDVASGALDVEAWRDSPLDTAALGAQIAKLAGFGPYATEHLLRLLGRHDHLALDSWTRAKVARLRRRKTQPTDRAIRRMYAPFGRWAGLAMWLEVTADWHGAEPSWP</sequence>
<evidence type="ECO:0000313" key="5">
    <source>
        <dbReference type="EMBL" id="BDG08772.1"/>
    </source>
</evidence>
<gene>
    <name evidence="5" type="ORF">AMPC_18850</name>
</gene>
<dbReference type="Proteomes" id="UP001162734">
    <property type="component" value="Chromosome"/>
</dbReference>
<dbReference type="InterPro" id="IPR011257">
    <property type="entry name" value="DNA_glycosylase"/>
</dbReference>
<evidence type="ECO:0000256" key="3">
    <source>
        <dbReference type="ARBA" id="ARBA00044632"/>
    </source>
</evidence>
<evidence type="ECO:0000256" key="1">
    <source>
        <dbReference type="ARBA" id="ARBA00010679"/>
    </source>
</evidence>
<dbReference type="EMBL" id="AP025592">
    <property type="protein sequence ID" value="BDG08772.1"/>
    <property type="molecule type" value="Genomic_DNA"/>
</dbReference>
<dbReference type="PANTHER" id="PTHR10242">
    <property type="entry name" value="8-OXOGUANINE DNA GLYCOSYLASE"/>
    <property type="match status" value="1"/>
</dbReference>
<dbReference type="EC" id="4.2.99.18" evidence="2"/>
<name>A0ABM7XA95_9BACT</name>
<accession>A0ABM7XA95</accession>
<protein>
    <recommendedName>
        <fullName evidence="2">DNA-(apurinic or apyrimidinic site) lyase</fullName>
        <ecNumber evidence="2">4.2.99.18</ecNumber>
    </recommendedName>
</protein>
<evidence type="ECO:0000259" key="4">
    <source>
        <dbReference type="SMART" id="SM00478"/>
    </source>
</evidence>
<dbReference type="InterPro" id="IPR003265">
    <property type="entry name" value="HhH-GPD_domain"/>
</dbReference>
<dbReference type="InterPro" id="IPR052054">
    <property type="entry name" value="Oxidative_DNA_repair_enzyme"/>
</dbReference>